<gene>
    <name evidence="1" type="ORF">SAMN04490195_2376</name>
</gene>
<reference evidence="2" key="1">
    <citation type="submission" date="2016-10" db="EMBL/GenBank/DDBJ databases">
        <authorList>
            <person name="Varghese N."/>
            <person name="Submissions S."/>
        </authorList>
    </citation>
    <scope>NUCLEOTIDE SEQUENCE [LARGE SCALE GENOMIC DNA]</scope>
    <source>
        <strain evidence="2">BS3775</strain>
    </source>
</reference>
<sequence length="45" mass="5222">MLAARKAPSRFMFYSELRCRIKKSMCCFIRSICHHALGFGLKLSL</sequence>
<dbReference type="AlphaFoldDB" id="A0A1H1EVV4"/>
<keyword evidence="2" id="KW-1185">Reference proteome</keyword>
<dbReference type="EMBL" id="FNKJ01000003">
    <property type="protein sequence ID" value="SDQ92748.1"/>
    <property type="molecule type" value="Genomic_DNA"/>
</dbReference>
<accession>A0A1H1EVV4</accession>
<proteinExistence type="predicted"/>
<evidence type="ECO:0000313" key="1">
    <source>
        <dbReference type="EMBL" id="SDQ92748.1"/>
    </source>
</evidence>
<protein>
    <submittedName>
        <fullName evidence="1">Uncharacterized protein</fullName>
    </submittedName>
</protein>
<evidence type="ECO:0000313" key="2">
    <source>
        <dbReference type="Proteomes" id="UP000199570"/>
    </source>
</evidence>
<dbReference type="Proteomes" id="UP000199570">
    <property type="component" value="Unassembled WGS sequence"/>
</dbReference>
<organism evidence="1 2">
    <name type="scientific">Pseudomonas moorei</name>
    <dbReference type="NCBI Taxonomy" id="395599"/>
    <lineage>
        <taxon>Bacteria</taxon>
        <taxon>Pseudomonadati</taxon>
        <taxon>Pseudomonadota</taxon>
        <taxon>Gammaproteobacteria</taxon>
        <taxon>Pseudomonadales</taxon>
        <taxon>Pseudomonadaceae</taxon>
        <taxon>Pseudomonas</taxon>
    </lineage>
</organism>
<name>A0A1H1EVV4_9PSED</name>